<proteinExistence type="predicted"/>
<gene>
    <name evidence="1" type="ORF">AMST5_00196</name>
</gene>
<reference evidence="1" key="1">
    <citation type="submission" date="2023-07" db="EMBL/GenBank/DDBJ databases">
        <authorList>
            <person name="Pelsma A.J. K."/>
        </authorList>
    </citation>
    <scope>NUCLEOTIDE SEQUENCE</scope>
</reference>
<sequence>METGHHHGRAHYVASVLFRGILISPFALNATAGELSASDPRTASAPKAAVSASKQTAPASPLAGLPPPPPGPIGVFGLDIPAQGKLVLSLTPTFANLSGLMMGRQRVWNEYVVSTIPFFLNPQQTIRILPQNIAVRTQIVGLNYGVAKDLCVVVNAGMIEKSLEALVFKGTSGIQPLARNYPDTASLTDFSLSGVYRVYQDDVNRIQLSLGVSVPTGSNHATFSNFALPNGTAPNIRAFYGMQLGTGTYDVMPGIVYAGYLGPWSWGLSYRGRFPLGPNPEGYTWATIPELQKWGGFTVNPKGYMWGDLHELNGWGGYTWAPGFTTTFRVSATMQGAIRGWDPEIRGAAGPANPLFYGGQRVELFGGGTISGKFIGYENWTLGVEAGLPVYQNLNGPQIMKNWQASMQIKVKI</sequence>
<evidence type="ECO:0000313" key="1">
    <source>
        <dbReference type="EMBL" id="CAJ0849928.1"/>
    </source>
</evidence>
<name>A0AA48LWW9_9ZZZZ</name>
<organism evidence="1">
    <name type="scientific">freshwater sediment metagenome</name>
    <dbReference type="NCBI Taxonomy" id="556182"/>
    <lineage>
        <taxon>unclassified sequences</taxon>
        <taxon>metagenomes</taxon>
        <taxon>ecological metagenomes</taxon>
    </lineage>
</organism>
<dbReference type="AlphaFoldDB" id="A0AA48LWW9"/>
<protein>
    <recommendedName>
        <fullName evidence="2">Alpha-amylase</fullName>
    </recommendedName>
</protein>
<accession>A0AA48LWW9</accession>
<evidence type="ECO:0008006" key="2">
    <source>
        <dbReference type="Google" id="ProtNLM"/>
    </source>
</evidence>
<dbReference type="EMBL" id="OY288114">
    <property type="protein sequence ID" value="CAJ0849928.1"/>
    <property type="molecule type" value="Genomic_DNA"/>
</dbReference>